<dbReference type="InterPro" id="IPR023895">
    <property type="entry name" value="Thiopep_bacteriocin_prcur"/>
</dbReference>
<dbReference type="EMBL" id="BMXL01000023">
    <property type="protein sequence ID" value="GHD32318.1"/>
    <property type="molecule type" value="Genomic_DNA"/>
</dbReference>
<name>A0A918XHK1_9ACTN</name>
<dbReference type="NCBIfam" id="NF033400">
    <property type="entry name" value="thiazolyl_B"/>
    <property type="match status" value="1"/>
</dbReference>
<dbReference type="AlphaFoldDB" id="A0A918XHK1"/>
<evidence type="ECO:0000313" key="1">
    <source>
        <dbReference type="EMBL" id="GHD32318.1"/>
    </source>
</evidence>
<accession>A0A918XHK1</accession>
<sequence length="56" mass="5895">MSRPLHGLRTELEQLESETFEVLDFAGSPEEMLAGTTSTSSTSTCSSCTSCTSCAS</sequence>
<evidence type="ECO:0008006" key="3">
    <source>
        <dbReference type="Google" id="ProtNLM"/>
    </source>
</evidence>
<keyword evidence="2" id="KW-1185">Reference proteome</keyword>
<evidence type="ECO:0000313" key="2">
    <source>
        <dbReference type="Proteomes" id="UP000654947"/>
    </source>
</evidence>
<comment type="caution">
    <text evidence="1">The sequence shown here is derived from an EMBL/GenBank/DDBJ whole genome shotgun (WGS) entry which is preliminary data.</text>
</comment>
<proteinExistence type="predicted"/>
<dbReference type="NCBIfam" id="TIGR03892">
    <property type="entry name" value="thiopep_precurs"/>
    <property type="match status" value="1"/>
</dbReference>
<protein>
    <recommendedName>
        <fullName evidence="3">Thiazolylpeptide-type bacteriocin</fullName>
    </recommendedName>
</protein>
<dbReference type="RefSeq" id="WP_193518362.1">
    <property type="nucleotide sequence ID" value="NZ_BMXL01000023.1"/>
</dbReference>
<dbReference type="Proteomes" id="UP000654947">
    <property type="component" value="Unassembled WGS sequence"/>
</dbReference>
<reference evidence="1 2" key="1">
    <citation type="journal article" date="2014" name="Int. J. Syst. Evol. Microbiol.">
        <title>Complete genome sequence of Corynebacterium casei LMG S-19264T (=DSM 44701T), isolated from a smear-ripened cheese.</title>
        <authorList>
            <consortium name="US DOE Joint Genome Institute (JGI-PGF)"/>
            <person name="Walter F."/>
            <person name="Albersmeier A."/>
            <person name="Kalinowski J."/>
            <person name="Ruckert C."/>
        </authorList>
    </citation>
    <scope>NUCLEOTIDE SEQUENCE [LARGE SCALE GENOMIC DNA]</scope>
    <source>
        <strain evidence="1 2">KCTC 19473</strain>
    </source>
</reference>
<organism evidence="1 2">
    <name type="scientific">Nocardiopsis kunsanensis</name>
    <dbReference type="NCBI Taxonomy" id="141693"/>
    <lineage>
        <taxon>Bacteria</taxon>
        <taxon>Bacillati</taxon>
        <taxon>Actinomycetota</taxon>
        <taxon>Actinomycetes</taxon>
        <taxon>Streptosporangiales</taxon>
        <taxon>Nocardiopsidaceae</taxon>
        <taxon>Nocardiopsis</taxon>
    </lineage>
</organism>
<gene>
    <name evidence="1" type="ORF">GCM10007147_35770</name>
</gene>